<dbReference type="InterPro" id="IPR014710">
    <property type="entry name" value="RmlC-like_jellyroll"/>
</dbReference>
<gene>
    <name evidence="2" type="ORF">PINE0816_LOCUS2252</name>
</gene>
<evidence type="ECO:0000313" key="2">
    <source>
        <dbReference type="EMBL" id="CAD8406136.1"/>
    </source>
</evidence>
<accession>A0A7S0G9C4</accession>
<proteinExistence type="predicted"/>
<dbReference type="SMART" id="SM00100">
    <property type="entry name" value="cNMP"/>
    <property type="match status" value="1"/>
</dbReference>
<sequence>MTAGESLGEAVIDGGIRKAACVTEEPTELLVLKREHFDLTFKVFLNQKQEEKISFLSDVKCFSHWKADECTAIAKPFREQKYSGGEIIVEQNSIADSFHVIKSGLVSVVRKVHHAKSGKSYDVCVSKLCSGDVFGESCLLEADTFNSTFPSSIFCDTPQVVCFRLDRNQIKANLWDWDSKQKLREMAVNYPDDSVLLRAQFESNKMKRSIKRARKRSKRCC</sequence>
<dbReference type="PANTHER" id="PTHR23011">
    <property type="entry name" value="CYCLIC NUCLEOTIDE-BINDING DOMAIN CONTAINING PROTEIN"/>
    <property type="match status" value="1"/>
</dbReference>
<protein>
    <recommendedName>
        <fullName evidence="1">Cyclic nucleotide-binding domain-containing protein</fullName>
    </recommendedName>
</protein>
<dbReference type="PROSITE" id="PS50042">
    <property type="entry name" value="CNMP_BINDING_3"/>
    <property type="match status" value="1"/>
</dbReference>
<dbReference type="EMBL" id="HBEL01004731">
    <property type="protein sequence ID" value="CAD8406136.1"/>
    <property type="molecule type" value="Transcribed_RNA"/>
</dbReference>
<dbReference type="SUPFAM" id="SSF51206">
    <property type="entry name" value="cAMP-binding domain-like"/>
    <property type="match status" value="2"/>
</dbReference>
<feature type="domain" description="Cyclic nucleotide-binding" evidence="1">
    <location>
        <begin position="61"/>
        <end position="171"/>
    </location>
</feature>
<dbReference type="PANTHER" id="PTHR23011:SF28">
    <property type="entry name" value="CYCLIC NUCLEOTIDE-BINDING DOMAIN CONTAINING PROTEIN"/>
    <property type="match status" value="1"/>
</dbReference>
<organism evidence="2">
    <name type="scientific">Proboscia inermis</name>
    <dbReference type="NCBI Taxonomy" id="420281"/>
    <lineage>
        <taxon>Eukaryota</taxon>
        <taxon>Sar</taxon>
        <taxon>Stramenopiles</taxon>
        <taxon>Ochrophyta</taxon>
        <taxon>Bacillariophyta</taxon>
        <taxon>Coscinodiscophyceae</taxon>
        <taxon>Rhizosoleniophycidae</taxon>
        <taxon>Rhizosoleniales</taxon>
        <taxon>Rhizosoleniaceae</taxon>
        <taxon>Proboscia</taxon>
    </lineage>
</organism>
<evidence type="ECO:0000259" key="1">
    <source>
        <dbReference type="PROSITE" id="PS50042"/>
    </source>
</evidence>
<dbReference type="Pfam" id="PF00027">
    <property type="entry name" value="cNMP_binding"/>
    <property type="match status" value="1"/>
</dbReference>
<dbReference type="InterPro" id="IPR018490">
    <property type="entry name" value="cNMP-bd_dom_sf"/>
</dbReference>
<reference evidence="2" key="1">
    <citation type="submission" date="2021-01" db="EMBL/GenBank/DDBJ databases">
        <authorList>
            <person name="Corre E."/>
            <person name="Pelletier E."/>
            <person name="Niang G."/>
            <person name="Scheremetjew M."/>
            <person name="Finn R."/>
            <person name="Kale V."/>
            <person name="Holt S."/>
            <person name="Cochrane G."/>
            <person name="Meng A."/>
            <person name="Brown T."/>
            <person name="Cohen L."/>
        </authorList>
    </citation>
    <scope>NUCLEOTIDE SEQUENCE</scope>
    <source>
        <strain evidence="2">CCAP1064/1</strain>
    </source>
</reference>
<dbReference type="InterPro" id="IPR000595">
    <property type="entry name" value="cNMP-bd_dom"/>
</dbReference>
<dbReference type="CDD" id="cd00038">
    <property type="entry name" value="CAP_ED"/>
    <property type="match status" value="1"/>
</dbReference>
<dbReference type="Gene3D" id="2.60.120.10">
    <property type="entry name" value="Jelly Rolls"/>
    <property type="match status" value="2"/>
</dbReference>
<name>A0A7S0G9C4_9STRA</name>
<dbReference type="AlphaFoldDB" id="A0A7S0G9C4"/>